<feature type="transmembrane region" description="Helical" evidence="1">
    <location>
        <begin position="9"/>
        <end position="28"/>
    </location>
</feature>
<dbReference type="KEGG" id="aman:B6F84_07050"/>
<evidence type="ECO:0000313" key="3">
    <source>
        <dbReference type="Proteomes" id="UP000193404"/>
    </source>
</evidence>
<accession>A0A1W6JZY1</accession>
<dbReference type="Proteomes" id="UP000193404">
    <property type="component" value="Chromosome"/>
</dbReference>
<reference evidence="2 3" key="1">
    <citation type="submission" date="2017-03" db="EMBL/GenBank/DDBJ databases">
        <title>Sulfur activation and transportation mechanism of thermophilic Archaea Acidianus manzaensis YN-25.</title>
        <authorList>
            <person name="Ma Y."/>
            <person name="Yang Y."/>
            <person name="Xia J."/>
        </authorList>
    </citation>
    <scope>NUCLEOTIDE SEQUENCE [LARGE SCALE GENOMIC DNA]</scope>
    <source>
        <strain evidence="2 3">YN-25</strain>
    </source>
</reference>
<dbReference type="STRING" id="282676.B6F84_07050"/>
<dbReference type="EMBL" id="CP020477">
    <property type="protein sequence ID" value="ARM75818.1"/>
    <property type="molecule type" value="Genomic_DNA"/>
</dbReference>
<dbReference type="RefSeq" id="WP_148691598.1">
    <property type="nucleotide sequence ID" value="NZ_CP020477.1"/>
</dbReference>
<feature type="transmembrane region" description="Helical" evidence="1">
    <location>
        <begin position="109"/>
        <end position="128"/>
    </location>
</feature>
<keyword evidence="1" id="KW-1133">Transmembrane helix</keyword>
<organism evidence="2 3">
    <name type="scientific">Acidianus manzaensis</name>
    <dbReference type="NCBI Taxonomy" id="282676"/>
    <lineage>
        <taxon>Archaea</taxon>
        <taxon>Thermoproteota</taxon>
        <taxon>Thermoprotei</taxon>
        <taxon>Sulfolobales</taxon>
        <taxon>Sulfolobaceae</taxon>
        <taxon>Acidianus</taxon>
    </lineage>
</organism>
<keyword evidence="1" id="KW-0812">Transmembrane</keyword>
<proteinExistence type="predicted"/>
<protein>
    <recommendedName>
        <fullName evidence="4">DUF2208 domain-containing protein</fullName>
    </recommendedName>
</protein>
<evidence type="ECO:0008006" key="4">
    <source>
        <dbReference type="Google" id="ProtNLM"/>
    </source>
</evidence>
<keyword evidence="1" id="KW-0472">Membrane</keyword>
<dbReference type="InterPro" id="IPR009198">
    <property type="entry name" value="UCP014484_TM"/>
</dbReference>
<feature type="transmembrane region" description="Helical" evidence="1">
    <location>
        <begin position="134"/>
        <end position="156"/>
    </location>
</feature>
<feature type="transmembrane region" description="Helical" evidence="1">
    <location>
        <begin position="34"/>
        <end position="55"/>
    </location>
</feature>
<keyword evidence="3" id="KW-1185">Reference proteome</keyword>
<sequence>MSARGYNPYNWKMITLTQVWLIVISVVLTYFPKYYIEAFIAYFVIIMAISFSMMYKTNPMFRDRKLLYEIMNSRTLYEEKDVTKLMMADKEYQKQYTDMIKKNFSMMGIYLVYIIVLIILYGHIISYADSNPDLYMRLAIYLVYFEALYGVGIFMYRKVLRPTSMLTTMAPPNYKINEKGIVSGKGTSIFLHAKYLLDSEITVNKENHYVEIDSTKKNLPYKIRLYSNDIDKVLDYIERIKKLELKRQTSSQQ</sequence>
<evidence type="ECO:0000256" key="1">
    <source>
        <dbReference type="SAM" id="Phobius"/>
    </source>
</evidence>
<dbReference type="Pfam" id="PF09973">
    <property type="entry name" value="DUF2208"/>
    <property type="match status" value="1"/>
</dbReference>
<name>A0A1W6JZY1_9CREN</name>
<dbReference type="GeneID" id="41590663"/>
<evidence type="ECO:0000313" key="2">
    <source>
        <dbReference type="EMBL" id="ARM75818.1"/>
    </source>
</evidence>
<dbReference type="AlphaFoldDB" id="A0A1W6JZY1"/>
<dbReference type="OrthoDB" id="33069at2157"/>
<gene>
    <name evidence="2" type="ORF">B6F84_07050</name>
</gene>